<dbReference type="Pfam" id="PF01979">
    <property type="entry name" value="Amidohydro_1"/>
    <property type="match status" value="1"/>
</dbReference>
<gene>
    <name evidence="13" type="ORF">DME_LOCUS9523</name>
</gene>
<protein>
    <recommendedName>
        <fullName evidence="3 8">N-acetylglucosamine-6-phosphate deacetylase</fullName>
        <ecNumber evidence="2 8">3.5.1.25</ecNumber>
    </recommendedName>
</protein>
<feature type="active site" description="Proton donor/acceptor" evidence="9">
    <location>
        <position position="288"/>
    </location>
</feature>
<dbReference type="GO" id="GO:0019262">
    <property type="term" value="P:N-acetylneuraminate catabolic process"/>
    <property type="evidence" value="ECO:0007669"/>
    <property type="project" value="UniProtKB-ARBA"/>
</dbReference>
<feature type="binding site" evidence="10">
    <location>
        <position position="150"/>
    </location>
    <ligand>
        <name>substrate</name>
    </ligand>
</feature>
<dbReference type="GO" id="GO:0046872">
    <property type="term" value="F:metal ion binding"/>
    <property type="evidence" value="ECO:0007669"/>
    <property type="project" value="UniProtKB-KW"/>
</dbReference>
<dbReference type="Gene3D" id="3.20.20.140">
    <property type="entry name" value="Metal-dependent hydrolases"/>
    <property type="match status" value="1"/>
</dbReference>
<keyword evidence="6 8" id="KW-0119">Carbohydrate metabolism</keyword>
<feature type="binding site" evidence="10">
    <location>
        <position position="266"/>
    </location>
    <ligand>
        <name>substrate</name>
    </ligand>
</feature>
<proteinExistence type="inferred from homology"/>
<comment type="catalytic activity">
    <reaction evidence="7 8">
        <text>N-acetyl-D-glucosamine 6-phosphate + H2O = D-glucosamine 6-phosphate + acetate</text>
        <dbReference type="Rhea" id="RHEA:22936"/>
        <dbReference type="ChEBI" id="CHEBI:15377"/>
        <dbReference type="ChEBI" id="CHEBI:30089"/>
        <dbReference type="ChEBI" id="CHEBI:57513"/>
        <dbReference type="ChEBI" id="CHEBI:58725"/>
        <dbReference type="EC" id="3.5.1.25"/>
    </reaction>
</comment>
<feature type="domain" description="Amidohydrolase-related" evidence="12">
    <location>
        <begin position="74"/>
        <end position="391"/>
    </location>
</feature>
<comment type="cofactor">
    <cofactor evidence="11">
        <name>a divalent metal cation</name>
        <dbReference type="ChEBI" id="CHEBI:60240"/>
    </cofactor>
    <text evidence="11">Binds 1 divalent metal cation per subunit.</text>
</comment>
<comment type="similarity">
    <text evidence="1 8">Belongs to the metallo-dependent hydrolases superfamily. NagA family.</text>
</comment>
<evidence type="ECO:0000256" key="2">
    <source>
        <dbReference type="ARBA" id="ARBA00011899"/>
    </source>
</evidence>
<dbReference type="FunFam" id="3.20.20.140:FF:000023">
    <property type="entry name" value="N-acetylglucosamine-6-phosphate deacetylase"/>
    <property type="match status" value="1"/>
</dbReference>
<reference evidence="16" key="1">
    <citation type="submission" date="2017-02" db="UniProtKB">
        <authorList>
            <consortium name="WormBaseParasite"/>
        </authorList>
    </citation>
    <scope>IDENTIFICATION</scope>
</reference>
<dbReference type="GO" id="GO:0006046">
    <property type="term" value="P:N-acetylglucosamine catabolic process"/>
    <property type="evidence" value="ECO:0007669"/>
    <property type="project" value="TreeGrafter"/>
</dbReference>
<dbReference type="GO" id="GO:0008448">
    <property type="term" value="F:N-acetylglucosamine-6-phosphate deacetylase activity"/>
    <property type="evidence" value="ECO:0007669"/>
    <property type="project" value="UniProtKB-UniRule"/>
</dbReference>
<dbReference type="InterPro" id="IPR006680">
    <property type="entry name" value="Amidohydro-rel"/>
</dbReference>
<sequence length="399" mass="43759">MKKIRYDCEILRENLRETLIQFVNCRLINILENYYSIVENGEIWIKNGRIIDGKKIFYDEKCNADLQVDCCGLIIAPGFIDIQINGGFGTDFSSVAAEDFVEKVEEFSQSILRYGCTAYCPTFISSRPEIYHKVRAHLEGPFIAKTKKGAHPEANICEDFGDDPVLTIKSVYGSLENVSIVTVAPELNGVEKAIEFLKRKNIVVSLGHTNAHLEDGLAGLHAGATALTHLFNAMRPLHHRDPGIIGLITMKHSSPLYFGIISDGIHCDEAILRIAHSVHPDGLILITDAIAAFGMGDGIHRLGDQKVRCKGMKATVDGTNTIAGSIASMDHCVRYFKKVTGCSLAEAIYCATARPARLLGIEKERGSLSFGCFADLILIDDDISVHATFVGAKLSYLAL</sequence>
<evidence type="ECO:0000313" key="15">
    <source>
        <dbReference type="Proteomes" id="UP000274756"/>
    </source>
</evidence>
<keyword evidence="15" id="KW-1185">Reference proteome</keyword>
<dbReference type="PANTHER" id="PTHR11113:SF14">
    <property type="entry name" value="N-ACETYLGLUCOSAMINE-6-PHOSPHATE DEACETYLASE"/>
    <property type="match status" value="1"/>
</dbReference>
<dbReference type="Gene3D" id="2.30.40.10">
    <property type="entry name" value="Urease, subunit C, domain 1"/>
    <property type="match status" value="1"/>
</dbReference>
<dbReference type="SUPFAM" id="SSF51338">
    <property type="entry name" value="Composite domain of metallo-dependent hydrolases"/>
    <property type="match status" value="1"/>
</dbReference>
<reference evidence="13 15" key="2">
    <citation type="submission" date="2018-11" db="EMBL/GenBank/DDBJ databases">
        <authorList>
            <consortium name="Pathogen Informatics"/>
        </authorList>
    </citation>
    <scope>NUCLEOTIDE SEQUENCE [LARGE SCALE GENOMIC DNA]</scope>
</reference>
<evidence type="ECO:0000256" key="11">
    <source>
        <dbReference type="PIRSR" id="PIRSR038994-3"/>
    </source>
</evidence>
<evidence type="ECO:0000256" key="1">
    <source>
        <dbReference type="ARBA" id="ARBA00010716"/>
    </source>
</evidence>
<evidence type="ECO:0000256" key="10">
    <source>
        <dbReference type="PIRSR" id="PIRSR038994-2"/>
    </source>
</evidence>
<feature type="binding site" evidence="10">
    <location>
        <position position="240"/>
    </location>
    <ligand>
        <name>substrate</name>
    </ligand>
</feature>
<feature type="binding site" evidence="11">
    <location>
        <position position="208"/>
    </location>
    <ligand>
        <name>Zn(2+)</name>
        <dbReference type="ChEBI" id="CHEBI:29105"/>
    </ligand>
</feature>
<evidence type="ECO:0000313" key="14">
    <source>
        <dbReference type="Proteomes" id="UP000038040"/>
    </source>
</evidence>
<evidence type="ECO:0000256" key="3">
    <source>
        <dbReference type="ARBA" id="ARBA00018029"/>
    </source>
</evidence>
<dbReference type="WBParaSite" id="DME_0000641201-mRNA-1">
    <property type="protein sequence ID" value="DME_0000641201-mRNA-1"/>
    <property type="gene ID" value="DME_0000641201"/>
</dbReference>
<dbReference type="AlphaFoldDB" id="A0A0N4UG19"/>
<dbReference type="STRING" id="318479.A0A0N4UG19"/>
<evidence type="ECO:0000256" key="8">
    <source>
        <dbReference type="PIRNR" id="PIRNR038994"/>
    </source>
</evidence>
<keyword evidence="4 11" id="KW-0479">Metal-binding</keyword>
<dbReference type="PANTHER" id="PTHR11113">
    <property type="entry name" value="N-ACETYLGLUCOSAMINE-6-PHOSPHATE DEACETYLASE"/>
    <property type="match status" value="1"/>
</dbReference>
<dbReference type="EMBL" id="UYYG01001184">
    <property type="protein sequence ID" value="VDN59550.1"/>
    <property type="molecule type" value="Genomic_DNA"/>
</dbReference>
<dbReference type="EC" id="3.5.1.25" evidence="2 8"/>
<dbReference type="PIRSF" id="PIRSF038994">
    <property type="entry name" value="NagA"/>
    <property type="match status" value="1"/>
</dbReference>
<evidence type="ECO:0000256" key="7">
    <source>
        <dbReference type="ARBA" id="ARBA00047647"/>
    </source>
</evidence>
<name>A0A0N4UG19_DRAME</name>
<keyword evidence="5 8" id="KW-0378">Hydrolase</keyword>
<dbReference type="Proteomes" id="UP000274756">
    <property type="component" value="Unassembled WGS sequence"/>
</dbReference>
<organism evidence="14 16">
    <name type="scientific">Dracunculus medinensis</name>
    <name type="common">Guinea worm</name>
    <dbReference type="NCBI Taxonomy" id="318479"/>
    <lineage>
        <taxon>Eukaryota</taxon>
        <taxon>Metazoa</taxon>
        <taxon>Ecdysozoa</taxon>
        <taxon>Nematoda</taxon>
        <taxon>Chromadorea</taxon>
        <taxon>Rhabditida</taxon>
        <taxon>Spirurina</taxon>
        <taxon>Dracunculoidea</taxon>
        <taxon>Dracunculidae</taxon>
        <taxon>Dracunculus</taxon>
    </lineage>
</organism>
<dbReference type="GO" id="GO:0106279">
    <property type="term" value="P:negative regulation of UDP-N-acetylglucosamine biosynthetic process"/>
    <property type="evidence" value="ECO:0007669"/>
    <property type="project" value="UniProtKB-ARBA"/>
</dbReference>
<evidence type="ECO:0000313" key="16">
    <source>
        <dbReference type="WBParaSite" id="DME_0000641201-mRNA-1"/>
    </source>
</evidence>
<evidence type="ECO:0000313" key="13">
    <source>
        <dbReference type="EMBL" id="VDN59550.1"/>
    </source>
</evidence>
<accession>A0A0N4UG19</accession>
<feature type="binding site" evidence="11">
    <location>
        <position position="139"/>
    </location>
    <ligand>
        <name>Zn(2+)</name>
        <dbReference type="ChEBI" id="CHEBI:29105"/>
    </ligand>
</feature>
<dbReference type="InterPro" id="IPR032466">
    <property type="entry name" value="Metal_Hydrolase"/>
</dbReference>
<evidence type="ECO:0000256" key="9">
    <source>
        <dbReference type="PIRSR" id="PIRSR038994-1"/>
    </source>
</evidence>
<dbReference type="InterPro" id="IPR011059">
    <property type="entry name" value="Metal-dep_hydrolase_composite"/>
</dbReference>
<dbReference type="OrthoDB" id="10264777at2759"/>
<dbReference type="Proteomes" id="UP000038040">
    <property type="component" value="Unplaced"/>
</dbReference>
<feature type="binding site" evidence="10">
    <location>
        <begin position="232"/>
        <end position="233"/>
    </location>
    <ligand>
        <name>substrate</name>
    </ligand>
</feature>
<evidence type="ECO:0000256" key="5">
    <source>
        <dbReference type="ARBA" id="ARBA00022801"/>
    </source>
</evidence>
<evidence type="ECO:0000259" key="12">
    <source>
        <dbReference type="Pfam" id="PF01979"/>
    </source>
</evidence>
<feature type="binding site" evidence="10">
    <location>
        <begin position="322"/>
        <end position="324"/>
    </location>
    <ligand>
        <name>substrate</name>
    </ligand>
</feature>
<dbReference type="NCBIfam" id="TIGR00221">
    <property type="entry name" value="nagA"/>
    <property type="match status" value="1"/>
</dbReference>
<dbReference type="SUPFAM" id="SSF51556">
    <property type="entry name" value="Metallo-dependent hydrolases"/>
    <property type="match status" value="1"/>
</dbReference>
<evidence type="ECO:0000256" key="6">
    <source>
        <dbReference type="ARBA" id="ARBA00023277"/>
    </source>
</evidence>
<evidence type="ECO:0000256" key="4">
    <source>
        <dbReference type="ARBA" id="ARBA00022723"/>
    </source>
</evidence>
<feature type="binding site" evidence="11">
    <location>
        <position position="229"/>
    </location>
    <ligand>
        <name>Zn(2+)</name>
        <dbReference type="ChEBI" id="CHEBI:29105"/>
    </ligand>
</feature>
<dbReference type="InterPro" id="IPR003764">
    <property type="entry name" value="GlcNAc_6-P_deAcase"/>
</dbReference>